<keyword evidence="1" id="KW-0175">Coiled coil</keyword>
<sequence length="641" mass="72923">MERPQLEIDLEHQQLQRLLQENERQLELERLVQQKLPEAEENIQEQLKKQKNPIKDYTEEEQQALTKALSKKVAAKGHGYEVIYIAPYKDKDKDKDKDSHLIAYFDKNRPPAHINIQKTLREHQLEQPALVNNQQAESTLAQSDSHIKPDIKPTVPETIPEIEQEKTQLSVVAQQGDSAIKIAQKLDPDNPKQALGHLYQSGQIKDIKLKDEHQHVIPDVKPNKEYTYDPTIYSEQEKQLNEKLANKIMSQQTQINQQIEQQLAAQKRVEQAKTETHDANYLQSLFTKETQQNQINQQLTEQTLKAQEQFSLNNMVSLSKGNVRYKSLPEVPVAYSQSPMTVKKILEYQTSGESWGGNEYKTYEHFPGEKLSCAFASNAQMLRNKICVVTSESNNNDEWIVKEATESESEQYKLEQKANALALMNAGMSSPFNVFPNLTLGATEAIGGRRLWTGEKIDTTERAVEGALTVVGVFGVGKMVKPLSVTTNIESKTLRVTQFYDPKKGDFPIDGKFALSAQPTKGEQLIDGITTTTTWIAPFPADKMNAWNRMWTGVGNRTNYVEFDVLSSELKSPRNLKVWVSKYQKVIPEQVDLTHRNAVYGTLHTNRLDTFARYVGVPAGLGYSGYSLYKDLKKNDEKEKQ</sequence>
<name>A0A6G9IB69_9GAMM</name>
<accession>A0A6G9IB69</accession>
<dbReference type="KEGG" id="orb:IPMB12_07130"/>
<dbReference type="RefSeq" id="WP_166916328.1">
    <property type="nucleotide sequence ID" value="NZ_CP050253.1"/>
</dbReference>
<organism evidence="2 3">
    <name type="scientific">Zophobihabitans entericus</name>
    <dbReference type="NCBI Taxonomy" id="1635327"/>
    <lineage>
        <taxon>Bacteria</taxon>
        <taxon>Pseudomonadati</taxon>
        <taxon>Pseudomonadota</taxon>
        <taxon>Gammaproteobacteria</taxon>
        <taxon>Orbales</taxon>
        <taxon>Orbaceae</taxon>
        <taxon>Zophobihabitans</taxon>
    </lineage>
</organism>
<feature type="coiled-coil region" evidence="1">
    <location>
        <begin position="241"/>
        <end position="275"/>
    </location>
</feature>
<dbReference type="EMBL" id="CP050253">
    <property type="protein sequence ID" value="QIQ21476.1"/>
    <property type="molecule type" value="Genomic_DNA"/>
</dbReference>
<dbReference type="Proteomes" id="UP000501168">
    <property type="component" value="Chromosome"/>
</dbReference>
<reference evidence="2 3" key="1">
    <citation type="submission" date="2020-03" db="EMBL/GenBank/DDBJ databases">
        <title>Complete genome sequence of Orbus sp. IPMB12 (BCRC 80908).</title>
        <authorList>
            <person name="Lo W.-S."/>
            <person name="Chang T.-H."/>
            <person name="Kuo C.-H."/>
        </authorList>
    </citation>
    <scope>NUCLEOTIDE SEQUENCE [LARGE SCALE GENOMIC DNA]</scope>
    <source>
        <strain evidence="2 3">IPMB12</strain>
    </source>
</reference>
<protein>
    <submittedName>
        <fullName evidence="2">Uncharacterized protein</fullName>
    </submittedName>
</protein>
<gene>
    <name evidence="2" type="ORF">IPMB12_07130</name>
</gene>
<dbReference type="InParanoid" id="A0A6G9IB69"/>
<evidence type="ECO:0000313" key="3">
    <source>
        <dbReference type="Proteomes" id="UP000501168"/>
    </source>
</evidence>
<keyword evidence="3" id="KW-1185">Reference proteome</keyword>
<evidence type="ECO:0000313" key="2">
    <source>
        <dbReference type="EMBL" id="QIQ21476.1"/>
    </source>
</evidence>
<evidence type="ECO:0000256" key="1">
    <source>
        <dbReference type="SAM" id="Coils"/>
    </source>
</evidence>
<dbReference type="AlphaFoldDB" id="A0A6G9IB69"/>
<proteinExistence type="predicted"/>